<sequence length="654" mass="74963">MDMDLNAVVQVKDEHHEICVRSRSTLHDQVKKQNDLIKECMATTTVELDPSIISFAKQVAEELKLLMNILKRPHVVDEAIDVTKLNEIFQKQIFESMVKKALTVNFSHFGYETLKVVEVCDGSARNHDVRDSKYGGCGSKHSHPDYGCASASTITHFLKKKKVVIGKRMTGKFKDHMFYDWFSSVGSFTSYFHAADCKYISTRGKYARISCDSCHAGGLCTSKCIYPYNGVRTKMYNELRVLVKKGPEYGCLFFEKKKGNLRKRRENELKKQLTLGKISNMYFNSQLEAIGKFIEEKIWHEPVNEFIGLHGNNINAPPRHCGHGAYMTIASLHITNNAIEKCLDDMILELVALSCEERFCKKLQEYHLDSLARKCQLLFDYRKADESEKKRLNKPMIGRLIGRQTNVFLYHVPGILESMLGSEELRRPSWWILFATLRVFLLSLRHMIFLLKQQRPGPGQDCLTYEEFSMREKQLLAEYQHYATVVLVCLTGPLSRLSRKKEKYLGSECFVELICIAPLKWKELIQIGLTPAAACEQITERTNLTLKEVQTNNKRDGLRNHTSQKTTTMVALTMLSRCLGFDSYTKETKITSPLSGSMVMPFRNGDHICKSCHLNGYPDKNKVHELCEVCNAYPDLFQNISKTVRFPSDLSEKL</sequence>
<proteinExistence type="predicted"/>
<name>A0A7S3LHC2_9STRA</name>
<protein>
    <submittedName>
        <fullName evidence="1">Uncharacterized protein</fullName>
    </submittedName>
</protein>
<gene>
    <name evidence="1" type="ORF">ASTO00021_LOCUS480</name>
</gene>
<dbReference type="AlphaFoldDB" id="A0A7S3LHC2"/>
<organism evidence="1">
    <name type="scientific">Aplanochytrium stocchinoi</name>
    <dbReference type="NCBI Taxonomy" id="215587"/>
    <lineage>
        <taxon>Eukaryota</taxon>
        <taxon>Sar</taxon>
        <taxon>Stramenopiles</taxon>
        <taxon>Bigyra</taxon>
        <taxon>Labyrinthulomycetes</taxon>
        <taxon>Thraustochytrida</taxon>
        <taxon>Thraustochytriidae</taxon>
        <taxon>Aplanochytrium</taxon>
    </lineage>
</organism>
<accession>A0A7S3LHC2</accession>
<dbReference type="EMBL" id="HBIN01000954">
    <property type="protein sequence ID" value="CAE0430168.1"/>
    <property type="molecule type" value="Transcribed_RNA"/>
</dbReference>
<reference evidence="1" key="1">
    <citation type="submission" date="2021-01" db="EMBL/GenBank/DDBJ databases">
        <authorList>
            <person name="Corre E."/>
            <person name="Pelletier E."/>
            <person name="Niang G."/>
            <person name="Scheremetjew M."/>
            <person name="Finn R."/>
            <person name="Kale V."/>
            <person name="Holt S."/>
            <person name="Cochrane G."/>
            <person name="Meng A."/>
            <person name="Brown T."/>
            <person name="Cohen L."/>
        </authorList>
    </citation>
    <scope>NUCLEOTIDE SEQUENCE</scope>
    <source>
        <strain evidence="1">GSBS06</strain>
    </source>
</reference>
<evidence type="ECO:0000313" key="1">
    <source>
        <dbReference type="EMBL" id="CAE0430168.1"/>
    </source>
</evidence>